<evidence type="ECO:0000256" key="3">
    <source>
        <dbReference type="ARBA" id="ARBA00023242"/>
    </source>
</evidence>
<dbReference type="InterPro" id="IPR050548">
    <property type="entry name" value="PcG_chromatin_remod_factors"/>
</dbReference>
<organism evidence="6 7">
    <name type="scientific">Ranitomeya imitator</name>
    <name type="common">mimic poison frog</name>
    <dbReference type="NCBI Taxonomy" id="111125"/>
    <lineage>
        <taxon>Eukaryota</taxon>
        <taxon>Metazoa</taxon>
        <taxon>Chordata</taxon>
        <taxon>Craniata</taxon>
        <taxon>Vertebrata</taxon>
        <taxon>Euteleostomi</taxon>
        <taxon>Amphibia</taxon>
        <taxon>Batrachia</taxon>
        <taxon>Anura</taxon>
        <taxon>Neobatrachia</taxon>
        <taxon>Hyloidea</taxon>
        <taxon>Dendrobatidae</taxon>
        <taxon>Dendrobatinae</taxon>
        <taxon>Ranitomeya</taxon>
    </lineage>
</organism>
<evidence type="ECO:0000256" key="1">
    <source>
        <dbReference type="ARBA" id="ARBA00004123"/>
    </source>
</evidence>
<comment type="caution">
    <text evidence="6">The sequence shown here is derived from an EMBL/GenBank/DDBJ whole genome shotgun (WGS) entry which is preliminary data.</text>
</comment>
<sequence>MSGNGDRSVQEEAAAPGKKDLQGPRQEQAAYAERAQNEQVASCLKSRVVMTPLAISPPRSTPEPDISSIPQDAATVPNSAVPQALKVCIYVNKQGNNGPYLDRKKVQQLPDHFGPERPSMVLQQAVQACIDCAHQQKSVFSLVKQGYGGEMVSVYSSLIPLLKS</sequence>
<evidence type="ECO:0000256" key="2">
    <source>
        <dbReference type="ARBA" id="ARBA00022491"/>
    </source>
</evidence>
<dbReference type="Pfam" id="PF12140">
    <property type="entry name" value="SLED"/>
    <property type="match status" value="1"/>
</dbReference>
<dbReference type="Gene3D" id="3.90.1150.190">
    <property type="entry name" value="SLED domain"/>
    <property type="match status" value="1"/>
</dbReference>
<comment type="subcellular location">
    <subcellularLocation>
        <location evidence="1">Nucleus</location>
    </subcellularLocation>
</comment>
<evidence type="ECO:0000259" key="5">
    <source>
        <dbReference type="Pfam" id="PF12140"/>
    </source>
</evidence>
<dbReference type="EMBL" id="CAUEEQ010001148">
    <property type="protein sequence ID" value="CAJ0919049.1"/>
    <property type="molecule type" value="Genomic_DNA"/>
</dbReference>
<feature type="compositionally biased region" description="Low complexity" evidence="4">
    <location>
        <begin position="26"/>
        <end position="36"/>
    </location>
</feature>
<dbReference type="InterPro" id="IPR021987">
    <property type="entry name" value="SLED"/>
</dbReference>
<feature type="region of interest" description="Disordered" evidence="4">
    <location>
        <begin position="54"/>
        <end position="74"/>
    </location>
</feature>
<dbReference type="PANTHER" id="PTHR12247:SF85">
    <property type="entry name" value="SEX COMB ON MIDLEG-LIKE PROTEIN 4"/>
    <property type="match status" value="1"/>
</dbReference>
<evidence type="ECO:0000256" key="4">
    <source>
        <dbReference type="SAM" id="MobiDB-lite"/>
    </source>
</evidence>
<name>A0ABN9KU76_9NEOB</name>
<evidence type="ECO:0000313" key="6">
    <source>
        <dbReference type="EMBL" id="CAJ0919049.1"/>
    </source>
</evidence>
<keyword evidence="2" id="KW-0678">Repressor</keyword>
<keyword evidence="3" id="KW-0539">Nucleus</keyword>
<feature type="region of interest" description="Disordered" evidence="4">
    <location>
        <begin position="1"/>
        <end position="36"/>
    </location>
</feature>
<dbReference type="Proteomes" id="UP001176940">
    <property type="component" value="Unassembled WGS sequence"/>
</dbReference>
<feature type="domain" description="SLED" evidence="5">
    <location>
        <begin position="86"/>
        <end position="153"/>
    </location>
</feature>
<keyword evidence="7" id="KW-1185">Reference proteome</keyword>
<accession>A0ABN9KU76</accession>
<proteinExistence type="predicted"/>
<reference evidence="6" key="1">
    <citation type="submission" date="2023-07" db="EMBL/GenBank/DDBJ databases">
        <authorList>
            <person name="Stuckert A."/>
        </authorList>
    </citation>
    <scope>NUCLEOTIDE SEQUENCE</scope>
</reference>
<gene>
    <name evidence="6" type="ORF">RIMI_LOCUS919572</name>
</gene>
<protein>
    <recommendedName>
        <fullName evidence="5">SLED domain-containing protein</fullName>
    </recommendedName>
</protein>
<evidence type="ECO:0000313" key="7">
    <source>
        <dbReference type="Proteomes" id="UP001176940"/>
    </source>
</evidence>
<dbReference type="InterPro" id="IPR038348">
    <property type="entry name" value="SLED_sf"/>
</dbReference>
<dbReference type="PANTHER" id="PTHR12247">
    <property type="entry name" value="POLYCOMB GROUP PROTEIN"/>
    <property type="match status" value="1"/>
</dbReference>